<dbReference type="EMBL" id="JARKIE010000423">
    <property type="protein sequence ID" value="KAJ7640637.1"/>
    <property type="molecule type" value="Genomic_DNA"/>
</dbReference>
<sequence>MYHTPKLHHQNTPSSLYAPSWVIGLVIIDISQKIIHLLEISGLQFSSISMLKIFVEDGCDICDMEQQAQVLQSNCTRSLQGDGCWLSNMFKFNTCLLKKYQINPGYKEHSDHHITICTGNFTIQSMGIGGSIQIVLSGGLEWGPPVFLESSDCIKQQYPRRAKNLFEGVIGGVRGSILLLFWLQIFLKHPESSKTPAVKEGPNYSSWFGNRMYKPMQEVPEAI</sequence>
<keyword evidence="1" id="KW-1133">Transmembrane helix</keyword>
<evidence type="ECO:0000256" key="1">
    <source>
        <dbReference type="SAM" id="Phobius"/>
    </source>
</evidence>
<protein>
    <submittedName>
        <fullName evidence="2">Uncharacterized protein</fullName>
    </submittedName>
</protein>
<reference evidence="2" key="1">
    <citation type="submission" date="2023-03" db="EMBL/GenBank/DDBJ databases">
        <title>Massive genome expansion in bonnet fungi (Mycena s.s.) driven by repeated elements and novel gene families across ecological guilds.</title>
        <authorList>
            <consortium name="Lawrence Berkeley National Laboratory"/>
            <person name="Harder C.B."/>
            <person name="Miyauchi S."/>
            <person name="Viragh M."/>
            <person name="Kuo A."/>
            <person name="Thoen E."/>
            <person name="Andreopoulos B."/>
            <person name="Lu D."/>
            <person name="Skrede I."/>
            <person name="Drula E."/>
            <person name="Henrissat B."/>
            <person name="Morin E."/>
            <person name="Kohler A."/>
            <person name="Barry K."/>
            <person name="LaButti K."/>
            <person name="Morin E."/>
            <person name="Salamov A."/>
            <person name="Lipzen A."/>
            <person name="Mereny Z."/>
            <person name="Hegedus B."/>
            <person name="Baldrian P."/>
            <person name="Stursova M."/>
            <person name="Weitz H."/>
            <person name="Taylor A."/>
            <person name="Grigoriev I.V."/>
            <person name="Nagy L.G."/>
            <person name="Martin F."/>
            <person name="Kauserud H."/>
        </authorList>
    </citation>
    <scope>NUCLEOTIDE SEQUENCE</scope>
    <source>
        <strain evidence="2">CBHHK067</strain>
    </source>
</reference>
<name>A0AAD7C6U4_MYCRO</name>
<evidence type="ECO:0000313" key="2">
    <source>
        <dbReference type="EMBL" id="KAJ7640637.1"/>
    </source>
</evidence>
<comment type="caution">
    <text evidence="2">The sequence shown here is derived from an EMBL/GenBank/DDBJ whole genome shotgun (WGS) entry which is preliminary data.</text>
</comment>
<keyword evidence="3" id="KW-1185">Reference proteome</keyword>
<feature type="transmembrane region" description="Helical" evidence="1">
    <location>
        <begin position="165"/>
        <end position="187"/>
    </location>
</feature>
<accession>A0AAD7C6U4</accession>
<dbReference type="Proteomes" id="UP001221757">
    <property type="component" value="Unassembled WGS sequence"/>
</dbReference>
<proteinExistence type="predicted"/>
<gene>
    <name evidence="2" type="ORF">B0H17DRAFT_1148901</name>
</gene>
<dbReference type="AlphaFoldDB" id="A0AAD7C6U4"/>
<keyword evidence="1" id="KW-0472">Membrane</keyword>
<keyword evidence="1" id="KW-0812">Transmembrane</keyword>
<evidence type="ECO:0000313" key="3">
    <source>
        <dbReference type="Proteomes" id="UP001221757"/>
    </source>
</evidence>
<organism evidence="2 3">
    <name type="scientific">Mycena rosella</name>
    <name type="common">Pink bonnet</name>
    <name type="synonym">Agaricus rosellus</name>
    <dbReference type="NCBI Taxonomy" id="1033263"/>
    <lineage>
        <taxon>Eukaryota</taxon>
        <taxon>Fungi</taxon>
        <taxon>Dikarya</taxon>
        <taxon>Basidiomycota</taxon>
        <taxon>Agaricomycotina</taxon>
        <taxon>Agaricomycetes</taxon>
        <taxon>Agaricomycetidae</taxon>
        <taxon>Agaricales</taxon>
        <taxon>Marasmiineae</taxon>
        <taxon>Mycenaceae</taxon>
        <taxon>Mycena</taxon>
    </lineage>
</organism>